<comment type="caution">
    <text evidence="6">The sequence shown here is derived from an EMBL/GenBank/DDBJ whole genome shotgun (WGS) entry which is preliminary data.</text>
</comment>
<dbReference type="GO" id="GO:0000976">
    <property type="term" value="F:transcription cis-regulatory region binding"/>
    <property type="evidence" value="ECO:0007669"/>
    <property type="project" value="TreeGrafter"/>
</dbReference>
<dbReference type="PANTHER" id="PTHR30055:SF234">
    <property type="entry name" value="HTH-TYPE TRANSCRIPTIONAL REGULATOR BETI"/>
    <property type="match status" value="1"/>
</dbReference>
<dbReference type="Pfam" id="PF00440">
    <property type="entry name" value="TetR_N"/>
    <property type="match status" value="1"/>
</dbReference>
<evidence type="ECO:0000256" key="2">
    <source>
        <dbReference type="ARBA" id="ARBA00023125"/>
    </source>
</evidence>
<evidence type="ECO:0000259" key="5">
    <source>
        <dbReference type="PROSITE" id="PS50977"/>
    </source>
</evidence>
<dbReference type="RefSeq" id="WP_088553789.1">
    <property type="nucleotide sequence ID" value="NZ_BDGJ01000079.1"/>
</dbReference>
<accession>A0A1Z5HT35</accession>
<feature type="domain" description="HTH tetR-type" evidence="5">
    <location>
        <begin position="8"/>
        <end position="68"/>
    </location>
</feature>
<organism evidence="6 7">
    <name type="scientific">Calderihabitans maritimus</name>
    <dbReference type="NCBI Taxonomy" id="1246530"/>
    <lineage>
        <taxon>Bacteria</taxon>
        <taxon>Bacillati</taxon>
        <taxon>Bacillota</taxon>
        <taxon>Clostridia</taxon>
        <taxon>Neomoorellales</taxon>
        <taxon>Calderihabitantaceae</taxon>
        <taxon>Calderihabitans</taxon>
    </lineage>
</organism>
<dbReference type="InterPro" id="IPR050109">
    <property type="entry name" value="HTH-type_TetR-like_transc_reg"/>
</dbReference>
<evidence type="ECO:0000256" key="4">
    <source>
        <dbReference type="PROSITE-ProRule" id="PRU00335"/>
    </source>
</evidence>
<dbReference type="InterPro" id="IPR001647">
    <property type="entry name" value="HTH_TetR"/>
</dbReference>
<sequence>MEISNSKPDTRSRILQAAIRVFSQKGFHNARVEEIATEAQVGKGTVYEYFSSKEELFYQLFKSCSDAYLKSLTQDLASLNSVGDRLEKIVYLHLKFIKNHRDIARIIFQEHHELGEKLHRWIWSKREEKLNIISNLLEEGIRKGELRAVNTRVAAQVFLGAVVSVGSTIAFAGDDVPLAETTTAIVEIFLKGVGR</sequence>
<dbReference type="Proteomes" id="UP000197032">
    <property type="component" value="Unassembled WGS sequence"/>
</dbReference>
<dbReference type="Pfam" id="PF17932">
    <property type="entry name" value="TetR_C_24"/>
    <property type="match status" value="1"/>
</dbReference>
<dbReference type="GO" id="GO:0045892">
    <property type="term" value="P:negative regulation of DNA-templated transcription"/>
    <property type="evidence" value="ECO:0007669"/>
    <property type="project" value="UniProtKB-ARBA"/>
</dbReference>
<dbReference type="SUPFAM" id="SSF48498">
    <property type="entry name" value="Tetracyclin repressor-like, C-terminal domain"/>
    <property type="match status" value="1"/>
</dbReference>
<dbReference type="PANTHER" id="PTHR30055">
    <property type="entry name" value="HTH-TYPE TRANSCRIPTIONAL REGULATOR RUTR"/>
    <property type="match status" value="1"/>
</dbReference>
<dbReference type="SUPFAM" id="SSF46689">
    <property type="entry name" value="Homeodomain-like"/>
    <property type="match status" value="1"/>
</dbReference>
<dbReference type="EMBL" id="BDGJ01000079">
    <property type="protein sequence ID" value="GAW92430.1"/>
    <property type="molecule type" value="Genomic_DNA"/>
</dbReference>
<dbReference type="InterPro" id="IPR041490">
    <property type="entry name" value="KstR2_TetR_C"/>
</dbReference>
<keyword evidence="2 4" id="KW-0238">DNA-binding</keyword>
<evidence type="ECO:0000256" key="3">
    <source>
        <dbReference type="ARBA" id="ARBA00023163"/>
    </source>
</evidence>
<dbReference type="GO" id="GO:0003700">
    <property type="term" value="F:DNA-binding transcription factor activity"/>
    <property type="evidence" value="ECO:0007669"/>
    <property type="project" value="TreeGrafter"/>
</dbReference>
<keyword evidence="7" id="KW-1185">Reference proteome</keyword>
<proteinExistence type="predicted"/>
<dbReference type="Gene3D" id="1.10.10.60">
    <property type="entry name" value="Homeodomain-like"/>
    <property type="match status" value="1"/>
</dbReference>
<dbReference type="InterPro" id="IPR009057">
    <property type="entry name" value="Homeodomain-like_sf"/>
</dbReference>
<dbReference type="OrthoDB" id="9785164at2"/>
<evidence type="ECO:0000313" key="7">
    <source>
        <dbReference type="Proteomes" id="UP000197032"/>
    </source>
</evidence>
<gene>
    <name evidence="6" type="ORF">KKC1_15840</name>
</gene>
<protein>
    <submittedName>
        <fullName evidence="6">Transcriptional regulator, TetR family</fullName>
    </submittedName>
</protein>
<reference evidence="7" key="1">
    <citation type="journal article" date="2017" name="Appl. Environ. Microbiol.">
        <title>Genomic analysis of Calderihabitans maritimus KKC1, a thermophilic hydrogenogenic carboxydotrophic bacterium isolated from marine sediment.</title>
        <authorList>
            <person name="Omae K."/>
            <person name="Yoneda Y."/>
            <person name="Fukuyama Y."/>
            <person name="Yoshida T."/>
            <person name="Sako Y."/>
        </authorList>
    </citation>
    <scope>NUCLEOTIDE SEQUENCE [LARGE SCALE GENOMIC DNA]</scope>
    <source>
        <strain evidence="7">KKC1</strain>
    </source>
</reference>
<dbReference type="PROSITE" id="PS50977">
    <property type="entry name" value="HTH_TETR_2"/>
    <property type="match status" value="1"/>
</dbReference>
<evidence type="ECO:0000313" key="6">
    <source>
        <dbReference type="EMBL" id="GAW92430.1"/>
    </source>
</evidence>
<keyword evidence="1" id="KW-0805">Transcription regulation</keyword>
<dbReference type="PRINTS" id="PR00455">
    <property type="entry name" value="HTHTETR"/>
</dbReference>
<feature type="DNA-binding region" description="H-T-H motif" evidence="4">
    <location>
        <begin position="31"/>
        <end position="50"/>
    </location>
</feature>
<dbReference type="InterPro" id="IPR036271">
    <property type="entry name" value="Tet_transcr_reg_TetR-rel_C_sf"/>
</dbReference>
<keyword evidence="3" id="KW-0804">Transcription</keyword>
<dbReference type="FunFam" id="1.10.10.60:FF:000141">
    <property type="entry name" value="TetR family transcriptional regulator"/>
    <property type="match status" value="1"/>
</dbReference>
<dbReference type="AlphaFoldDB" id="A0A1Z5HT35"/>
<name>A0A1Z5HT35_9FIRM</name>
<evidence type="ECO:0000256" key="1">
    <source>
        <dbReference type="ARBA" id="ARBA00023015"/>
    </source>
</evidence>
<dbReference type="Gene3D" id="1.10.357.10">
    <property type="entry name" value="Tetracycline Repressor, domain 2"/>
    <property type="match status" value="1"/>
</dbReference>